<proteinExistence type="predicted"/>
<accession>A0A0Q3ME65</accession>
<dbReference type="EnsemblPlants" id="KQK02654">
    <property type="protein sequence ID" value="KQK02654"/>
    <property type="gene ID" value="BRADI_2g02863v3"/>
</dbReference>
<evidence type="ECO:0000313" key="1">
    <source>
        <dbReference type="EMBL" id="KQK02654.1"/>
    </source>
</evidence>
<keyword evidence="3" id="KW-1185">Reference proteome</keyword>
<organism evidence="1">
    <name type="scientific">Brachypodium distachyon</name>
    <name type="common">Purple false brome</name>
    <name type="synonym">Trachynia distachya</name>
    <dbReference type="NCBI Taxonomy" id="15368"/>
    <lineage>
        <taxon>Eukaryota</taxon>
        <taxon>Viridiplantae</taxon>
        <taxon>Streptophyta</taxon>
        <taxon>Embryophyta</taxon>
        <taxon>Tracheophyta</taxon>
        <taxon>Spermatophyta</taxon>
        <taxon>Magnoliopsida</taxon>
        <taxon>Liliopsida</taxon>
        <taxon>Poales</taxon>
        <taxon>Poaceae</taxon>
        <taxon>BOP clade</taxon>
        <taxon>Pooideae</taxon>
        <taxon>Stipodae</taxon>
        <taxon>Brachypodieae</taxon>
        <taxon>Brachypodium</taxon>
    </lineage>
</organism>
<dbReference type="AlphaFoldDB" id="A0A0Q3ME65"/>
<protein>
    <submittedName>
        <fullName evidence="1 2">Uncharacterized protein</fullName>
    </submittedName>
</protein>
<reference evidence="2" key="3">
    <citation type="submission" date="2018-08" db="UniProtKB">
        <authorList>
            <consortium name="EnsemblPlants"/>
        </authorList>
    </citation>
    <scope>IDENTIFICATION</scope>
    <source>
        <strain evidence="2">cv. Bd21</strain>
    </source>
</reference>
<dbReference type="InParanoid" id="A0A0Q3ME65"/>
<dbReference type="Gramene" id="KQK02654">
    <property type="protein sequence ID" value="KQK02654"/>
    <property type="gene ID" value="BRADI_2g02863v3"/>
</dbReference>
<sequence>MSEQMERFMLFTFEFTETSGRCPLCDQVPEDISHLLVGCSVHGEVWWQVLRGWDKLDCLPELRDSFVNWWSSIPLIGNDRKQFATSNALIFWAISASREKKVAVGSVKPSGGRAG</sequence>
<reference evidence="1" key="2">
    <citation type="submission" date="2017-06" db="EMBL/GenBank/DDBJ databases">
        <title>WGS assembly of Brachypodium distachyon.</title>
        <authorList>
            <consortium name="The International Brachypodium Initiative"/>
            <person name="Lucas S."/>
            <person name="Harmon-Smith M."/>
            <person name="Lail K."/>
            <person name="Tice H."/>
            <person name="Grimwood J."/>
            <person name="Bruce D."/>
            <person name="Barry K."/>
            <person name="Shu S."/>
            <person name="Lindquist E."/>
            <person name="Wang M."/>
            <person name="Pitluck S."/>
            <person name="Vogel J.P."/>
            <person name="Garvin D.F."/>
            <person name="Mockler T.C."/>
            <person name="Schmutz J."/>
            <person name="Rokhsar D."/>
            <person name="Bevan M.W."/>
        </authorList>
    </citation>
    <scope>NUCLEOTIDE SEQUENCE</scope>
    <source>
        <strain evidence="1">Bd21</strain>
    </source>
</reference>
<dbReference type="Proteomes" id="UP000008810">
    <property type="component" value="Chromosome 2"/>
</dbReference>
<reference evidence="1 2" key="1">
    <citation type="journal article" date="2010" name="Nature">
        <title>Genome sequencing and analysis of the model grass Brachypodium distachyon.</title>
        <authorList>
            <consortium name="International Brachypodium Initiative"/>
        </authorList>
    </citation>
    <scope>NUCLEOTIDE SEQUENCE [LARGE SCALE GENOMIC DNA]</scope>
    <source>
        <strain evidence="1 2">Bd21</strain>
    </source>
</reference>
<name>A0A0Q3ME65_BRADI</name>
<dbReference type="OrthoDB" id="696190at2759"/>
<gene>
    <name evidence="1" type="ORF">BRADI_2g02863v3</name>
</gene>
<evidence type="ECO:0000313" key="2">
    <source>
        <dbReference type="EnsemblPlants" id="KQK02654"/>
    </source>
</evidence>
<dbReference type="EMBL" id="CM000881">
    <property type="protein sequence ID" value="KQK02654.1"/>
    <property type="molecule type" value="Genomic_DNA"/>
</dbReference>
<evidence type="ECO:0000313" key="3">
    <source>
        <dbReference type="Proteomes" id="UP000008810"/>
    </source>
</evidence>